<dbReference type="EMBL" id="UINC01004471">
    <property type="protein sequence ID" value="SVA14568.1"/>
    <property type="molecule type" value="Genomic_DNA"/>
</dbReference>
<proteinExistence type="predicted"/>
<accession>A0A381TGA5</accession>
<sequence>VPLNVKEKFDGLCRSNGINSFFEMDSFPEIVTEFIFIGSAWLNIE</sequence>
<evidence type="ECO:0000313" key="1">
    <source>
        <dbReference type="EMBL" id="SVA14568.1"/>
    </source>
</evidence>
<gene>
    <name evidence="1" type="ORF">METZ01_LOCUS67422</name>
</gene>
<name>A0A381TGA5_9ZZZZ</name>
<organism evidence="1">
    <name type="scientific">marine metagenome</name>
    <dbReference type="NCBI Taxonomy" id="408172"/>
    <lineage>
        <taxon>unclassified sequences</taxon>
        <taxon>metagenomes</taxon>
        <taxon>ecological metagenomes</taxon>
    </lineage>
</organism>
<protein>
    <submittedName>
        <fullName evidence="1">Uncharacterized protein</fullName>
    </submittedName>
</protein>
<dbReference type="AlphaFoldDB" id="A0A381TGA5"/>
<reference evidence="1" key="1">
    <citation type="submission" date="2018-05" db="EMBL/GenBank/DDBJ databases">
        <authorList>
            <person name="Lanie J.A."/>
            <person name="Ng W.-L."/>
            <person name="Kazmierczak K.M."/>
            <person name="Andrzejewski T.M."/>
            <person name="Davidsen T.M."/>
            <person name="Wayne K.J."/>
            <person name="Tettelin H."/>
            <person name="Glass J.I."/>
            <person name="Rusch D."/>
            <person name="Podicherti R."/>
            <person name="Tsui H.-C.T."/>
            <person name="Winkler M.E."/>
        </authorList>
    </citation>
    <scope>NUCLEOTIDE SEQUENCE</scope>
</reference>
<feature type="non-terminal residue" evidence="1">
    <location>
        <position position="1"/>
    </location>
</feature>